<sequence length="142" mass="16381">MITQLSRVLQTSSEDFQKIKRIYNTLNVIEDPSVTVILSDVSNYKHEMTLGVPKEQILLRAQSHIEICTFSDSEDSTFQTICNRINTSTVPDPEYLECLRSLAQADCENYVPRKVFPPPFVVEPKWILEHESYSTWVNNPKT</sequence>
<reference evidence="1" key="1">
    <citation type="submission" date="2020-10" db="EMBL/GenBank/DDBJ databases">
        <title>Genome Sequence of Monilinia vaccinii-corymbosi Sheds Light on Mummy Berry Disease Infection of Blueberry and Mating Type.</title>
        <authorList>
            <person name="Yow A.G."/>
            <person name="Zhang Y."/>
            <person name="Bansal K."/>
            <person name="Eacker S.M."/>
            <person name="Sullivan S."/>
            <person name="Liachko I."/>
            <person name="Cubeta M.A."/>
            <person name="Rollins J.A."/>
            <person name="Ashrafi H."/>
        </authorList>
    </citation>
    <scope>NUCLEOTIDE SEQUENCE</scope>
    <source>
        <strain evidence="1">RL-1</strain>
    </source>
</reference>
<dbReference type="EMBL" id="CP063406">
    <property type="protein sequence ID" value="QSZ30954.1"/>
    <property type="molecule type" value="Genomic_DNA"/>
</dbReference>
<dbReference type="AlphaFoldDB" id="A0A8A3P4F2"/>
<gene>
    <name evidence="1" type="ORF">DSL72_000513</name>
</gene>
<accession>A0A8A3P4F2</accession>
<evidence type="ECO:0000313" key="2">
    <source>
        <dbReference type="Proteomes" id="UP000672032"/>
    </source>
</evidence>
<evidence type="ECO:0000313" key="1">
    <source>
        <dbReference type="EMBL" id="QSZ30954.1"/>
    </source>
</evidence>
<keyword evidence="2" id="KW-1185">Reference proteome</keyword>
<protein>
    <submittedName>
        <fullName evidence="1">Uncharacterized protein</fullName>
    </submittedName>
</protein>
<name>A0A8A3P4F2_9HELO</name>
<organism evidence="1 2">
    <name type="scientific">Monilinia vaccinii-corymbosi</name>
    <dbReference type="NCBI Taxonomy" id="61207"/>
    <lineage>
        <taxon>Eukaryota</taxon>
        <taxon>Fungi</taxon>
        <taxon>Dikarya</taxon>
        <taxon>Ascomycota</taxon>
        <taxon>Pezizomycotina</taxon>
        <taxon>Leotiomycetes</taxon>
        <taxon>Helotiales</taxon>
        <taxon>Sclerotiniaceae</taxon>
        <taxon>Monilinia</taxon>
    </lineage>
</organism>
<dbReference type="Proteomes" id="UP000672032">
    <property type="component" value="Chromosome 2"/>
</dbReference>
<proteinExistence type="predicted"/>